<feature type="compositionally biased region" description="Low complexity" evidence="1">
    <location>
        <begin position="62"/>
        <end position="77"/>
    </location>
</feature>
<reference evidence="2" key="1">
    <citation type="submission" date="2020-07" db="EMBL/GenBank/DDBJ databases">
        <title>Genome sequence and genetic diversity analysis of an under-domesticated orphan crop, white fonio (Digitaria exilis).</title>
        <authorList>
            <person name="Bennetzen J.L."/>
            <person name="Chen S."/>
            <person name="Ma X."/>
            <person name="Wang X."/>
            <person name="Yssel A.E.J."/>
            <person name="Chaluvadi S.R."/>
            <person name="Johnson M."/>
            <person name="Gangashetty P."/>
            <person name="Hamidou F."/>
            <person name="Sanogo M.D."/>
            <person name="Zwaenepoel A."/>
            <person name="Wallace J."/>
            <person name="Van De Peer Y."/>
            <person name="Van Deynze A."/>
        </authorList>
    </citation>
    <scope>NUCLEOTIDE SEQUENCE</scope>
    <source>
        <tissue evidence="2">Leaves</tissue>
    </source>
</reference>
<evidence type="ECO:0000313" key="3">
    <source>
        <dbReference type="Proteomes" id="UP000636709"/>
    </source>
</evidence>
<name>A0A835F9G4_9POAL</name>
<comment type="caution">
    <text evidence="2">The sequence shown here is derived from an EMBL/GenBank/DDBJ whole genome shotgun (WGS) entry which is preliminary data.</text>
</comment>
<proteinExistence type="predicted"/>
<evidence type="ECO:0000256" key="1">
    <source>
        <dbReference type="SAM" id="MobiDB-lite"/>
    </source>
</evidence>
<sequence length="623" mass="66116">MANTLPTECGAGCISAALSPCTARVSTVTILTLLSQRRQGRRRRLHAGDGRSSPSLVPPPSLLNTSTPPSPGHPSLLHPHRCHGTVPSERRQATTTASCNIRKATSPRTEQSSAACAAAYRPAHLRPANHRGIPGVSFCNFVLANFHILKVPASLSSTTDTASRIWILYLGKGKELSVREIKNVLNFCFSIPPFRFAVEQTSSRIFSSVVANANLANYLVARGRCKLGNKSFLLFPSLGAAIAGSKLGAAADAVDVGPNPDVTFQFEKRDRETTIWAGSQSQFTGPNSSQEAVSAFAGKDFSLAQQSPLPPLFPPAAAGSMDAGDINYSSAHSPLTIEISPRTTNGCQLKDSVTPALNSANVCSASTQFATRPYLRALLSTASSPMNSAARGKPRRARSLPPTKTQCFRCLASDHLVAACRDPQEMCHVSGHFALGTSPSVEAHRVPPREANCHELGALLFLSIPLWTFVASPGTTLTHAMSLAGLPRLVIRDLVTPQQEDALTPPSPPCQVSCGPHGIAPAHPQPPPVLPSLGELLDAEEHKVSREVDSASKHRHSSRLAAKEDPFYVDATTKATRVKAAKLDLSKASERMRAALAASEISPLPSSGTWAALVVEDDDAPVV</sequence>
<organism evidence="2 3">
    <name type="scientific">Digitaria exilis</name>
    <dbReference type="NCBI Taxonomy" id="1010633"/>
    <lineage>
        <taxon>Eukaryota</taxon>
        <taxon>Viridiplantae</taxon>
        <taxon>Streptophyta</taxon>
        <taxon>Embryophyta</taxon>
        <taxon>Tracheophyta</taxon>
        <taxon>Spermatophyta</taxon>
        <taxon>Magnoliopsida</taxon>
        <taxon>Liliopsida</taxon>
        <taxon>Poales</taxon>
        <taxon>Poaceae</taxon>
        <taxon>PACMAD clade</taxon>
        <taxon>Panicoideae</taxon>
        <taxon>Panicodae</taxon>
        <taxon>Paniceae</taxon>
        <taxon>Anthephorinae</taxon>
        <taxon>Digitaria</taxon>
    </lineage>
</organism>
<feature type="region of interest" description="Disordered" evidence="1">
    <location>
        <begin position="36"/>
        <end position="106"/>
    </location>
</feature>
<gene>
    <name evidence="2" type="ORF">HU200_016224</name>
</gene>
<accession>A0A835F9G4</accession>
<dbReference type="Proteomes" id="UP000636709">
    <property type="component" value="Unassembled WGS sequence"/>
</dbReference>
<evidence type="ECO:0000313" key="2">
    <source>
        <dbReference type="EMBL" id="KAF8732245.1"/>
    </source>
</evidence>
<dbReference type="AlphaFoldDB" id="A0A835F9G4"/>
<dbReference type="OrthoDB" id="696974at2759"/>
<dbReference type="EMBL" id="JACEFO010001605">
    <property type="protein sequence ID" value="KAF8732245.1"/>
    <property type="molecule type" value="Genomic_DNA"/>
</dbReference>
<protein>
    <submittedName>
        <fullName evidence="2">Uncharacterized protein</fullName>
    </submittedName>
</protein>
<keyword evidence="3" id="KW-1185">Reference proteome</keyword>